<protein>
    <recommendedName>
        <fullName evidence="3">SSU ribosomal protein S2p (SAe)</fullName>
    </recommendedName>
</protein>
<evidence type="ECO:0008006" key="3">
    <source>
        <dbReference type="Google" id="ProtNLM"/>
    </source>
</evidence>
<keyword evidence="2" id="KW-1185">Reference proteome</keyword>
<name>A0ABW8QZY1_9PSED</name>
<organism evidence="1 2">
    <name type="scientific">Pseudomonas pergaminensis</name>
    <dbReference type="NCBI Taxonomy" id="2853159"/>
    <lineage>
        <taxon>Bacteria</taxon>
        <taxon>Pseudomonadati</taxon>
        <taxon>Pseudomonadota</taxon>
        <taxon>Gammaproteobacteria</taxon>
        <taxon>Pseudomonadales</taxon>
        <taxon>Pseudomonadaceae</taxon>
        <taxon>Pseudomonas</taxon>
    </lineage>
</organism>
<dbReference type="RefSeq" id="WP_406597878.1">
    <property type="nucleotide sequence ID" value="NZ_JBJHQF010000019.1"/>
</dbReference>
<dbReference type="EMBL" id="JBJHQF010000019">
    <property type="protein sequence ID" value="MFK9005197.1"/>
    <property type="molecule type" value="Genomic_DNA"/>
</dbReference>
<sequence>MAQSFINERATDYQSLKNRVMGGALSRQRSAHFDVLNRHLRPGLVAPGQLVIIPDNQSLNCSVEEAWLMRHAEQVSRHLERRAAAGTAVIDNYDLLQSFMAKGSIGIGSATSAWARHLDEVAQTLEDIERLHQRLKDGALDRAAFIQQRQALFRRLEVQLQGAARLGTGLQGNESLKKVLGLSTKSYLHKGEIAGYAKRMREIAQMSKWLGKGTYVGLALDVGVAGLEIKEACVEGREAQCRKAKYVETGRLVGGVSGAAVGGKYGAKLAIRGCRMFLGIAMKGRGELACAIIGGAAGGQTVGNALSHESALLGGKIQEANGDVIFMPEGA</sequence>
<comment type="caution">
    <text evidence="1">The sequence shown here is derived from an EMBL/GenBank/DDBJ whole genome shotgun (WGS) entry which is preliminary data.</text>
</comment>
<accession>A0ABW8QZY1</accession>
<reference evidence="1 2" key="1">
    <citation type="submission" date="2024-11" db="EMBL/GenBank/DDBJ databases">
        <authorList>
            <person name="Lucas J.A."/>
        </authorList>
    </citation>
    <scope>NUCLEOTIDE SEQUENCE [LARGE SCALE GENOMIC DNA]</scope>
    <source>
        <strain evidence="1 2">Z 7.15</strain>
    </source>
</reference>
<evidence type="ECO:0000313" key="1">
    <source>
        <dbReference type="EMBL" id="MFK9005197.1"/>
    </source>
</evidence>
<proteinExistence type="predicted"/>
<gene>
    <name evidence="1" type="ORF">ACJEBJ_13765</name>
</gene>
<evidence type="ECO:0000313" key="2">
    <source>
        <dbReference type="Proteomes" id="UP001623008"/>
    </source>
</evidence>
<dbReference type="Proteomes" id="UP001623008">
    <property type="component" value="Unassembled WGS sequence"/>
</dbReference>